<gene>
    <name evidence="2" type="ORF">SPHA_70130</name>
</gene>
<feature type="transmembrane region" description="Helical" evidence="1">
    <location>
        <begin position="6"/>
        <end position="27"/>
    </location>
</feature>
<evidence type="ECO:0000313" key="2">
    <source>
        <dbReference type="EMBL" id="CAE1319822.1"/>
    </source>
</evidence>
<name>A0A812EF75_ACAPH</name>
<keyword evidence="1" id="KW-0472">Membrane</keyword>
<dbReference type="EMBL" id="CAHIKZ030005126">
    <property type="protein sequence ID" value="CAE1319822.1"/>
    <property type="molecule type" value="Genomic_DNA"/>
</dbReference>
<evidence type="ECO:0000256" key="1">
    <source>
        <dbReference type="SAM" id="Phobius"/>
    </source>
</evidence>
<reference evidence="2" key="1">
    <citation type="submission" date="2021-01" db="EMBL/GenBank/DDBJ databases">
        <authorList>
            <person name="Li R."/>
            <person name="Bekaert M."/>
        </authorList>
    </citation>
    <scope>NUCLEOTIDE SEQUENCE</scope>
    <source>
        <strain evidence="2">Farmed</strain>
    </source>
</reference>
<protein>
    <submittedName>
        <fullName evidence="2">Uncharacterized protein</fullName>
    </submittedName>
</protein>
<organism evidence="2 3">
    <name type="scientific">Acanthosepion pharaonis</name>
    <name type="common">Pharaoh cuttlefish</name>
    <name type="synonym">Sepia pharaonis</name>
    <dbReference type="NCBI Taxonomy" id="158019"/>
    <lineage>
        <taxon>Eukaryota</taxon>
        <taxon>Metazoa</taxon>
        <taxon>Spiralia</taxon>
        <taxon>Lophotrochozoa</taxon>
        <taxon>Mollusca</taxon>
        <taxon>Cephalopoda</taxon>
        <taxon>Coleoidea</taxon>
        <taxon>Decapodiformes</taxon>
        <taxon>Sepiida</taxon>
        <taxon>Sepiina</taxon>
        <taxon>Sepiidae</taxon>
        <taxon>Acanthosepion</taxon>
    </lineage>
</organism>
<sequence>MNVFLVIFNFSYLYLYCCFYLSITIWFDSNTFVTINLSIYLSICLSIYLSQVIIYLSVYYIHIYLIVNLQAYFSQFILSISPSIYLMCGYLSIYVCSLFIYLSITIHFDPTMIIKKILFLLLFIDHILFLFYCQFFPSLCFSTNKTNMSRFLLIDLPLS</sequence>
<dbReference type="AlphaFoldDB" id="A0A812EF75"/>
<feature type="transmembrane region" description="Helical" evidence="1">
    <location>
        <begin position="39"/>
        <end position="63"/>
    </location>
</feature>
<accession>A0A812EF75</accession>
<keyword evidence="1" id="KW-1133">Transmembrane helix</keyword>
<dbReference type="Proteomes" id="UP000597762">
    <property type="component" value="Unassembled WGS sequence"/>
</dbReference>
<keyword evidence="3" id="KW-1185">Reference proteome</keyword>
<keyword evidence="1" id="KW-0812">Transmembrane</keyword>
<proteinExistence type="predicted"/>
<feature type="transmembrane region" description="Helical" evidence="1">
    <location>
        <begin position="117"/>
        <end position="137"/>
    </location>
</feature>
<comment type="caution">
    <text evidence="2">The sequence shown here is derived from an EMBL/GenBank/DDBJ whole genome shotgun (WGS) entry which is preliminary data.</text>
</comment>
<evidence type="ECO:0000313" key="3">
    <source>
        <dbReference type="Proteomes" id="UP000597762"/>
    </source>
</evidence>
<feature type="transmembrane region" description="Helical" evidence="1">
    <location>
        <begin position="83"/>
        <end position="105"/>
    </location>
</feature>